<accession>A0A194XM50</accession>
<feature type="region of interest" description="Disordered" evidence="1">
    <location>
        <begin position="199"/>
        <end position="219"/>
    </location>
</feature>
<keyword evidence="4" id="KW-1185">Reference proteome</keyword>
<dbReference type="PANTHER" id="PTHR15492:SF1">
    <property type="entry name" value="CYCLIN-D1-BINDING PROTEIN 1"/>
    <property type="match status" value="1"/>
</dbReference>
<dbReference type="STRING" id="149040.A0A194XM50"/>
<dbReference type="FunCoup" id="A0A194XM50">
    <property type="interactions" value="82"/>
</dbReference>
<dbReference type="InterPro" id="IPR049317">
    <property type="entry name" value="GCIP-like_N"/>
</dbReference>
<dbReference type="InterPro" id="IPR026907">
    <property type="entry name" value="GCIP-like"/>
</dbReference>
<dbReference type="RefSeq" id="XP_018075197.1">
    <property type="nucleotide sequence ID" value="XM_018209004.1"/>
</dbReference>
<dbReference type="OrthoDB" id="4088536at2759"/>
<evidence type="ECO:0000313" key="4">
    <source>
        <dbReference type="Proteomes" id="UP000070700"/>
    </source>
</evidence>
<dbReference type="InParanoid" id="A0A194XM50"/>
<proteinExistence type="predicted"/>
<dbReference type="EMBL" id="KQ947409">
    <property type="protein sequence ID" value="KUJ20842.1"/>
    <property type="molecule type" value="Genomic_DNA"/>
</dbReference>
<name>A0A194XM50_MOLSC</name>
<gene>
    <name evidence="3" type="ORF">LY89DRAFT_579481</name>
</gene>
<dbReference type="Pfam" id="PF13324">
    <property type="entry name" value="GCIP_N"/>
    <property type="match status" value="1"/>
</dbReference>
<organism evidence="3 4">
    <name type="scientific">Mollisia scopiformis</name>
    <name type="common">Conifer needle endophyte fungus</name>
    <name type="synonym">Phialocephala scopiformis</name>
    <dbReference type="NCBI Taxonomy" id="149040"/>
    <lineage>
        <taxon>Eukaryota</taxon>
        <taxon>Fungi</taxon>
        <taxon>Dikarya</taxon>
        <taxon>Ascomycota</taxon>
        <taxon>Pezizomycotina</taxon>
        <taxon>Leotiomycetes</taxon>
        <taxon>Helotiales</taxon>
        <taxon>Mollisiaceae</taxon>
        <taxon>Mollisia</taxon>
    </lineage>
</organism>
<dbReference type="Gene3D" id="1.20.1420.10">
    <property type="entry name" value="Talin, central domain"/>
    <property type="match status" value="1"/>
</dbReference>
<reference evidence="3 4" key="1">
    <citation type="submission" date="2015-10" db="EMBL/GenBank/DDBJ databases">
        <title>Full genome of DAOMC 229536 Phialocephala scopiformis, a fungal endophyte of spruce producing the potent anti-insectan compound rugulosin.</title>
        <authorList>
            <consortium name="DOE Joint Genome Institute"/>
            <person name="Walker A.K."/>
            <person name="Frasz S.L."/>
            <person name="Seifert K.A."/>
            <person name="Miller J.D."/>
            <person name="Mondo S.J."/>
            <person name="Labutti K."/>
            <person name="Lipzen A."/>
            <person name="Dockter R."/>
            <person name="Kennedy M."/>
            <person name="Grigoriev I.V."/>
            <person name="Spatafora J.W."/>
        </authorList>
    </citation>
    <scope>NUCLEOTIDE SEQUENCE [LARGE SCALE GENOMIC DNA]</scope>
    <source>
        <strain evidence="3 4">CBS 120377</strain>
    </source>
</reference>
<evidence type="ECO:0000313" key="3">
    <source>
        <dbReference type="EMBL" id="KUJ20842.1"/>
    </source>
</evidence>
<dbReference type="GeneID" id="28818730"/>
<dbReference type="AlphaFoldDB" id="A0A194XM50"/>
<feature type="domain" description="Cyclin-D1-binding protein 1-like N-terminal" evidence="2">
    <location>
        <begin position="51"/>
        <end position="201"/>
    </location>
</feature>
<dbReference type="GO" id="GO:0005634">
    <property type="term" value="C:nucleus"/>
    <property type="evidence" value="ECO:0007669"/>
    <property type="project" value="TreeGrafter"/>
</dbReference>
<evidence type="ECO:0000256" key="1">
    <source>
        <dbReference type="SAM" id="MobiDB-lite"/>
    </source>
</evidence>
<dbReference type="Gene3D" id="1.20.1410.10">
    <property type="entry name" value="I/LWEQ domain"/>
    <property type="match status" value="1"/>
</dbReference>
<evidence type="ECO:0000259" key="2">
    <source>
        <dbReference type="Pfam" id="PF13324"/>
    </source>
</evidence>
<sequence>MASSKADQDLEVLKSTVSTTLELITKLKASAIPAKDAKDSTVNAVDLAHDAASLTKAHTTKLSLLIINKPFTASAIAKILRELMAGPLPGLASAVELCSAGKYTKAMSSELEYWAGRVFQGMTSLAEAIPLDGSILSEDAKKGTGTEKGNGSLALTGTVWEACDAVAELKKLGVVGLVIKKVEEYKSLLQDALEELQEWGEEGSDNEDTGFDDDDDPDEAQAAVDSMFLQRHIPSEDPDKIRPRLDSSLKRLRLLILMYQAVVKRRFKALPSLPLADLPPESKTPTTEEDSGIVNCVDEALDVMKKIPGITDDLASAFYELDGPEIDKKMDLCFFTGFAAAELLVKDWQGRKDEFTTWATKFQLAMKKGW</sequence>
<dbReference type="KEGG" id="psco:LY89DRAFT_579481"/>
<dbReference type="Proteomes" id="UP000070700">
    <property type="component" value="Unassembled WGS sequence"/>
</dbReference>
<protein>
    <recommendedName>
        <fullName evidence="2">Cyclin-D1-binding protein 1-like N-terminal domain-containing protein</fullName>
    </recommendedName>
</protein>
<dbReference type="PANTHER" id="PTHR15492">
    <property type="entry name" value="CYCLIN D1-BINDING PROTEIN 1"/>
    <property type="match status" value="1"/>
</dbReference>